<dbReference type="GO" id="GO:0016757">
    <property type="term" value="F:glycosyltransferase activity"/>
    <property type="evidence" value="ECO:0007669"/>
    <property type="project" value="UniProtKB-KW"/>
</dbReference>
<comment type="similarity">
    <text evidence="1">Belongs to the glycosyltransferase 2 family.</text>
</comment>
<evidence type="ECO:0000313" key="6">
    <source>
        <dbReference type="Proteomes" id="UP000018877"/>
    </source>
</evidence>
<evidence type="ECO:0000256" key="2">
    <source>
        <dbReference type="ARBA" id="ARBA00022676"/>
    </source>
</evidence>
<evidence type="ECO:0000259" key="4">
    <source>
        <dbReference type="Pfam" id="PF00535"/>
    </source>
</evidence>
<reference evidence="5 6" key="1">
    <citation type="journal article" date="2014" name="Environ. Microbiol.">
        <title>The nitrate-ammonifying and nosZ-carrying bacterium Bacillus vireti is a potent source and sink for nitric and nitrous oxide under high nitrate conditions.</title>
        <authorList>
            <person name="Mania D."/>
            <person name="Heylen K."/>
            <person name="van Spanning R.J."/>
            <person name="Frostegard A."/>
        </authorList>
    </citation>
    <scope>NUCLEOTIDE SEQUENCE [LARGE SCALE GENOMIC DNA]</scope>
    <source>
        <strain evidence="5 6">LMG 21834</strain>
    </source>
</reference>
<comment type="caution">
    <text evidence="5">The sequence shown here is derived from an EMBL/GenBank/DDBJ whole genome shotgun (WGS) entry which is preliminary data.</text>
</comment>
<dbReference type="PANTHER" id="PTHR22916">
    <property type="entry name" value="GLYCOSYLTRANSFERASE"/>
    <property type="match status" value="1"/>
</dbReference>
<keyword evidence="2" id="KW-0328">Glycosyltransferase</keyword>
<dbReference type="AlphaFoldDB" id="A0AB94IKG4"/>
<dbReference type="SUPFAM" id="SSF53448">
    <property type="entry name" value="Nucleotide-diphospho-sugar transferases"/>
    <property type="match status" value="1"/>
</dbReference>
<keyword evidence="6" id="KW-1185">Reference proteome</keyword>
<evidence type="ECO:0000256" key="3">
    <source>
        <dbReference type="ARBA" id="ARBA00022679"/>
    </source>
</evidence>
<dbReference type="EMBL" id="ALAN01000092">
    <property type="protein sequence ID" value="ETI67556.1"/>
    <property type="molecule type" value="Genomic_DNA"/>
</dbReference>
<gene>
    <name evidence="5" type="ORF">BAVI_17042</name>
</gene>
<dbReference type="Gene3D" id="3.90.550.10">
    <property type="entry name" value="Spore Coat Polysaccharide Biosynthesis Protein SpsA, Chain A"/>
    <property type="match status" value="1"/>
</dbReference>
<protein>
    <submittedName>
        <fullName evidence="5">Capsular polysaccharide biosynthsis protein</fullName>
    </submittedName>
</protein>
<proteinExistence type="inferred from homology"/>
<accession>A0AB94IKG4</accession>
<name>A0AB94IKG4_9BACI</name>
<organism evidence="5 6">
    <name type="scientific">Neobacillus vireti LMG 21834</name>
    <dbReference type="NCBI Taxonomy" id="1131730"/>
    <lineage>
        <taxon>Bacteria</taxon>
        <taxon>Bacillati</taxon>
        <taxon>Bacillota</taxon>
        <taxon>Bacilli</taxon>
        <taxon>Bacillales</taxon>
        <taxon>Bacillaceae</taxon>
        <taxon>Neobacillus</taxon>
    </lineage>
</organism>
<feature type="domain" description="Glycosyltransferase 2-like" evidence="4">
    <location>
        <begin position="6"/>
        <end position="172"/>
    </location>
</feature>
<dbReference type="CDD" id="cd00761">
    <property type="entry name" value="Glyco_tranf_GTA_type"/>
    <property type="match status" value="1"/>
</dbReference>
<evidence type="ECO:0000313" key="5">
    <source>
        <dbReference type="EMBL" id="ETI67556.1"/>
    </source>
</evidence>
<dbReference type="RefSeq" id="WP_024029587.1">
    <property type="nucleotide sequence ID" value="NZ_ALAN01000092.1"/>
</dbReference>
<evidence type="ECO:0000256" key="1">
    <source>
        <dbReference type="ARBA" id="ARBA00006739"/>
    </source>
</evidence>
<keyword evidence="3" id="KW-0808">Transferase</keyword>
<dbReference type="Proteomes" id="UP000018877">
    <property type="component" value="Unassembled WGS sequence"/>
</dbReference>
<dbReference type="PANTHER" id="PTHR22916:SF51">
    <property type="entry name" value="GLYCOSYLTRANSFERASE EPSH-RELATED"/>
    <property type="match status" value="1"/>
</dbReference>
<sequence length="331" mass="38356">MKPVISIIVPVYNLEAYLEKCIKSIIIQTIKNIEVILINDGSTDESGVICDSYASMDCRIKVIHKKNGGLSSARNAGMKIASGEYIGFVDGDDYVDRNMFGELYWLCENTNSDISICKFGRELNENLSNEMTEKPFCEEMDKIEAMRQLFKGELYRFSVCNKLFKKSCFENIVFPEGRIHEDLSTTYKLFSNANKVVYTNYIGYIYVKRDNSILASRFNEKRLDAFTGWEEILAFMKQKYPQLSSEVNACFVYSCVDNGYYILNQVVGKKEREKYLLYIQSYVRKYYKDIIKNAALTVKYKKLISIINISVRLFILSHALNNFRNDKLRKG</sequence>
<dbReference type="Pfam" id="PF00535">
    <property type="entry name" value="Glycos_transf_2"/>
    <property type="match status" value="1"/>
</dbReference>
<dbReference type="InterPro" id="IPR001173">
    <property type="entry name" value="Glyco_trans_2-like"/>
</dbReference>
<dbReference type="InterPro" id="IPR029044">
    <property type="entry name" value="Nucleotide-diphossugar_trans"/>
</dbReference>